<evidence type="ECO:0000256" key="4">
    <source>
        <dbReference type="ARBA" id="ARBA00022989"/>
    </source>
</evidence>
<dbReference type="InterPro" id="IPR005495">
    <property type="entry name" value="LptG/LptF_permease"/>
</dbReference>
<dbReference type="AlphaFoldDB" id="A0A9X3E2K6"/>
<feature type="transmembrane region" description="Helical" evidence="6">
    <location>
        <begin position="99"/>
        <end position="122"/>
    </location>
</feature>
<dbReference type="GO" id="GO:0015920">
    <property type="term" value="P:lipopolysaccharide transport"/>
    <property type="evidence" value="ECO:0007669"/>
    <property type="project" value="TreeGrafter"/>
</dbReference>
<dbReference type="GO" id="GO:0043190">
    <property type="term" value="C:ATP-binding cassette (ABC) transporter complex"/>
    <property type="evidence" value="ECO:0007669"/>
    <property type="project" value="InterPro"/>
</dbReference>
<accession>A0A9X3E2K6</accession>
<evidence type="ECO:0000256" key="5">
    <source>
        <dbReference type="ARBA" id="ARBA00023136"/>
    </source>
</evidence>
<feature type="transmembrane region" description="Helical" evidence="6">
    <location>
        <begin position="308"/>
        <end position="331"/>
    </location>
</feature>
<dbReference type="InterPro" id="IPR030922">
    <property type="entry name" value="LptF"/>
</dbReference>
<evidence type="ECO:0000313" key="8">
    <source>
        <dbReference type="Proteomes" id="UP001144805"/>
    </source>
</evidence>
<protein>
    <submittedName>
        <fullName evidence="7">LPS export ABC transporter permease LptF</fullName>
    </submittedName>
</protein>
<proteinExistence type="predicted"/>
<organism evidence="7 8">
    <name type="scientific">Kaistia nematophila</name>
    <dbReference type="NCBI Taxonomy" id="2994654"/>
    <lineage>
        <taxon>Bacteria</taxon>
        <taxon>Pseudomonadati</taxon>
        <taxon>Pseudomonadota</taxon>
        <taxon>Alphaproteobacteria</taxon>
        <taxon>Hyphomicrobiales</taxon>
        <taxon>Kaistiaceae</taxon>
        <taxon>Kaistia</taxon>
    </lineage>
</organism>
<evidence type="ECO:0000256" key="6">
    <source>
        <dbReference type="SAM" id="Phobius"/>
    </source>
</evidence>
<dbReference type="Proteomes" id="UP001144805">
    <property type="component" value="Unassembled WGS sequence"/>
</dbReference>
<gene>
    <name evidence="7" type="primary">lptF</name>
    <name evidence="7" type="ORF">OSH07_15095</name>
</gene>
<feature type="transmembrane region" description="Helical" evidence="6">
    <location>
        <begin position="279"/>
        <end position="296"/>
    </location>
</feature>
<feature type="transmembrane region" description="Helical" evidence="6">
    <location>
        <begin position="337"/>
        <end position="357"/>
    </location>
</feature>
<keyword evidence="5 6" id="KW-0472">Membrane</keyword>
<comment type="subcellular location">
    <subcellularLocation>
        <location evidence="1">Cell membrane</location>
        <topology evidence="1">Multi-pass membrane protein</topology>
    </subcellularLocation>
</comment>
<dbReference type="GO" id="GO:0055085">
    <property type="term" value="P:transmembrane transport"/>
    <property type="evidence" value="ECO:0007669"/>
    <property type="project" value="InterPro"/>
</dbReference>
<evidence type="ECO:0000256" key="2">
    <source>
        <dbReference type="ARBA" id="ARBA00022475"/>
    </source>
</evidence>
<reference evidence="7" key="1">
    <citation type="submission" date="2022-11" db="EMBL/GenBank/DDBJ databases">
        <title>Biodiversity and phylogenetic relationships of bacteria.</title>
        <authorList>
            <person name="Machado R.A.R."/>
            <person name="Bhat A."/>
            <person name="Loulou A."/>
            <person name="Kallel S."/>
        </authorList>
    </citation>
    <scope>NUCLEOTIDE SEQUENCE</scope>
    <source>
        <strain evidence="7">K-TC2</strain>
    </source>
</reference>
<dbReference type="NCBIfam" id="TIGR04407">
    <property type="entry name" value="LptF_YjgP"/>
    <property type="match status" value="1"/>
</dbReference>
<keyword evidence="4 6" id="KW-1133">Transmembrane helix</keyword>
<feature type="transmembrane region" description="Helical" evidence="6">
    <location>
        <begin position="56"/>
        <end position="78"/>
    </location>
</feature>
<comment type="caution">
    <text evidence="7">The sequence shown here is derived from an EMBL/GenBank/DDBJ whole genome shotgun (WGS) entry which is preliminary data.</text>
</comment>
<dbReference type="PANTHER" id="PTHR33529">
    <property type="entry name" value="SLR0882 PROTEIN-RELATED"/>
    <property type="match status" value="1"/>
</dbReference>
<evidence type="ECO:0000256" key="3">
    <source>
        <dbReference type="ARBA" id="ARBA00022692"/>
    </source>
</evidence>
<dbReference type="EMBL" id="JAPKNK010000006">
    <property type="protein sequence ID" value="MCX5570534.1"/>
    <property type="molecule type" value="Genomic_DNA"/>
</dbReference>
<dbReference type="RefSeq" id="WP_266339498.1">
    <property type="nucleotide sequence ID" value="NZ_JAPKNK010000006.1"/>
</dbReference>
<name>A0A9X3E2K6_9HYPH</name>
<evidence type="ECO:0000256" key="1">
    <source>
        <dbReference type="ARBA" id="ARBA00004651"/>
    </source>
</evidence>
<keyword evidence="3 6" id="KW-0812">Transmembrane</keyword>
<evidence type="ECO:0000313" key="7">
    <source>
        <dbReference type="EMBL" id="MCX5570534.1"/>
    </source>
</evidence>
<dbReference type="Pfam" id="PF03739">
    <property type="entry name" value="LptF_LptG"/>
    <property type="match status" value="1"/>
</dbReference>
<keyword evidence="2" id="KW-1003">Cell membrane</keyword>
<keyword evidence="8" id="KW-1185">Reference proteome</keyword>
<dbReference type="PANTHER" id="PTHR33529:SF6">
    <property type="entry name" value="YJGP_YJGQ FAMILY PERMEASE"/>
    <property type="match status" value="1"/>
</dbReference>
<sequence>MKLIERYIFKRMFAAFLLSLCGLSGTVWLSQALRELDLITSKGQNFVTFFRVSSLIFPGLLLIVCPVALLIGAIYTFNQLNADSELVVINASGASQTRLLKPALAMGLITAIIVGSMSLYLVPRSLQAFRGLLTGINADLITSFVREGQFMELGNRLVFHVKDRKPDGTLEGIFIQDGRQPDQTSVYIANRGAVLKNPLGTFLIMQNGTIQQKSETNHSMSIIEFESYAFDLSTFGSRNSLPDYTASERSTAYLLAPNPNDPEYQKRPGAFLSELHDRLAAPLYALFFAILPVAALGQAQTTRQGRGIVILGTIAVATGVRIGGLILASLAASDSRLIPALYALPIAFILLSLFAVYSSFRFSASDSIGSMVTEFVQRIANRFRIGPRPSAGGRT</sequence>